<comment type="caution">
    <text evidence="3">The sequence shown here is derived from an EMBL/GenBank/DDBJ whole genome shotgun (WGS) entry which is preliminary data.</text>
</comment>
<dbReference type="SUPFAM" id="SSF51735">
    <property type="entry name" value="NAD(P)-binding Rossmann-fold domains"/>
    <property type="match status" value="1"/>
</dbReference>
<dbReference type="InterPro" id="IPR036291">
    <property type="entry name" value="NAD(P)-bd_dom_sf"/>
</dbReference>
<organism evidence="3 4">
    <name type="scientific">Artemisia annua</name>
    <name type="common">Sweet wormwood</name>
    <dbReference type="NCBI Taxonomy" id="35608"/>
    <lineage>
        <taxon>Eukaryota</taxon>
        <taxon>Viridiplantae</taxon>
        <taxon>Streptophyta</taxon>
        <taxon>Embryophyta</taxon>
        <taxon>Tracheophyta</taxon>
        <taxon>Spermatophyta</taxon>
        <taxon>Magnoliopsida</taxon>
        <taxon>eudicotyledons</taxon>
        <taxon>Gunneridae</taxon>
        <taxon>Pentapetalae</taxon>
        <taxon>asterids</taxon>
        <taxon>campanulids</taxon>
        <taxon>Asterales</taxon>
        <taxon>Asteraceae</taxon>
        <taxon>Asteroideae</taxon>
        <taxon>Anthemideae</taxon>
        <taxon>Artemisiinae</taxon>
        <taxon>Artemisia</taxon>
    </lineage>
</organism>
<dbReference type="InterPro" id="IPR050425">
    <property type="entry name" value="NAD(P)_dehydrat-like"/>
</dbReference>
<keyword evidence="4" id="KW-1185">Reference proteome</keyword>
<keyword evidence="2" id="KW-0560">Oxidoreductase</keyword>
<name>A0A2U1L4H7_ARTAN</name>
<dbReference type="AlphaFoldDB" id="A0A2U1L4H7"/>
<sequence length="163" mass="18477">MEKKNHAKWSQYATSPQINMVFRMIHADEALKMPNEFEAVARSEEGVVAAVECTRRQFYGIQYHSQCIRFSSFLLIKQLLLSGYHVVGTIRDAGNDTKVAHLWNLQGAKERLHLVKSELTEDGSFDNAIMGCDGVFHMPFPVLGQPTQGAYLCRFKGPSKYHI</sequence>
<dbReference type="InterPro" id="IPR029062">
    <property type="entry name" value="Class_I_gatase-like"/>
</dbReference>
<dbReference type="PANTHER" id="PTHR10366:SF821">
    <property type="entry name" value="TETRAKETIDE ALPHA-PYRONE REDUCTASE 1"/>
    <property type="match status" value="1"/>
</dbReference>
<evidence type="ECO:0000313" key="3">
    <source>
        <dbReference type="EMBL" id="PWA43897.1"/>
    </source>
</evidence>
<gene>
    <name evidence="3" type="ORF">CTI12_AA531070</name>
</gene>
<reference evidence="3 4" key="1">
    <citation type="journal article" date="2018" name="Mol. Plant">
        <title>The genome of Artemisia annua provides insight into the evolution of Asteraceae family and artemisinin biosynthesis.</title>
        <authorList>
            <person name="Shen Q."/>
            <person name="Zhang L."/>
            <person name="Liao Z."/>
            <person name="Wang S."/>
            <person name="Yan T."/>
            <person name="Shi P."/>
            <person name="Liu M."/>
            <person name="Fu X."/>
            <person name="Pan Q."/>
            <person name="Wang Y."/>
            <person name="Lv Z."/>
            <person name="Lu X."/>
            <person name="Zhang F."/>
            <person name="Jiang W."/>
            <person name="Ma Y."/>
            <person name="Chen M."/>
            <person name="Hao X."/>
            <person name="Li L."/>
            <person name="Tang Y."/>
            <person name="Lv G."/>
            <person name="Zhou Y."/>
            <person name="Sun X."/>
            <person name="Brodelius P.E."/>
            <person name="Rose J.K.C."/>
            <person name="Tang K."/>
        </authorList>
    </citation>
    <scope>NUCLEOTIDE SEQUENCE [LARGE SCALE GENOMIC DNA]</scope>
    <source>
        <strain evidence="4">cv. Huhao1</strain>
        <tissue evidence="3">Leaf</tissue>
    </source>
</reference>
<dbReference type="OrthoDB" id="2735536at2759"/>
<keyword evidence="1" id="KW-0521">NADP</keyword>
<dbReference type="STRING" id="35608.A0A2U1L4H7"/>
<evidence type="ECO:0000256" key="2">
    <source>
        <dbReference type="ARBA" id="ARBA00023002"/>
    </source>
</evidence>
<evidence type="ECO:0000256" key="1">
    <source>
        <dbReference type="ARBA" id="ARBA00022857"/>
    </source>
</evidence>
<proteinExistence type="predicted"/>
<dbReference type="EMBL" id="PKPP01011577">
    <property type="protein sequence ID" value="PWA43897.1"/>
    <property type="molecule type" value="Genomic_DNA"/>
</dbReference>
<dbReference type="Gene3D" id="3.40.50.880">
    <property type="match status" value="1"/>
</dbReference>
<dbReference type="Gene3D" id="3.40.50.720">
    <property type="entry name" value="NAD(P)-binding Rossmann-like Domain"/>
    <property type="match status" value="1"/>
</dbReference>
<dbReference type="PANTHER" id="PTHR10366">
    <property type="entry name" value="NAD DEPENDENT EPIMERASE/DEHYDRATASE"/>
    <property type="match status" value="1"/>
</dbReference>
<dbReference type="SUPFAM" id="SSF52317">
    <property type="entry name" value="Class I glutamine amidotransferase-like"/>
    <property type="match status" value="1"/>
</dbReference>
<dbReference type="GO" id="GO:0016616">
    <property type="term" value="F:oxidoreductase activity, acting on the CH-OH group of donors, NAD or NADP as acceptor"/>
    <property type="evidence" value="ECO:0007669"/>
    <property type="project" value="TreeGrafter"/>
</dbReference>
<evidence type="ECO:0000313" key="4">
    <source>
        <dbReference type="Proteomes" id="UP000245207"/>
    </source>
</evidence>
<accession>A0A2U1L4H7</accession>
<dbReference type="Proteomes" id="UP000245207">
    <property type="component" value="Unassembled WGS sequence"/>
</dbReference>
<protein>
    <submittedName>
        <fullName evidence="3">Bifunctional polymyxin resistance protein, ArnA</fullName>
    </submittedName>
</protein>